<evidence type="ECO:0000313" key="2">
    <source>
        <dbReference type="EMBL" id="MEI7036462.1"/>
    </source>
</evidence>
<reference evidence="2 3" key="1">
    <citation type="journal article" date="2014" name="Int. J. Syst. Evol. Microbiol.">
        <title>Fulvimonas yonginensis sp. nov., isolated from greenhouse soil, and emended description of the genus Fulvimonas.</title>
        <authorList>
            <person name="Ahn J.H."/>
            <person name="Kim S.J."/>
            <person name="Weon H.Y."/>
            <person name="Hong S.B."/>
            <person name="Seok S.J."/>
            <person name="Kwon S.W."/>
        </authorList>
    </citation>
    <scope>NUCLEOTIDE SEQUENCE [LARGE SCALE GENOMIC DNA]</scope>
    <source>
        <strain evidence="2 3">KACC 16952</strain>
    </source>
</reference>
<dbReference type="RefSeq" id="WP_336807078.1">
    <property type="nucleotide sequence ID" value="NZ_JBBBNY010000003.1"/>
</dbReference>
<dbReference type="EMBL" id="JBBBNY010000003">
    <property type="protein sequence ID" value="MEI7036462.1"/>
    <property type="molecule type" value="Genomic_DNA"/>
</dbReference>
<evidence type="ECO:0000256" key="1">
    <source>
        <dbReference type="SAM" id="MobiDB-lite"/>
    </source>
</evidence>
<gene>
    <name evidence="2" type="ORF">WAT24_06805</name>
</gene>
<sequence length="94" mass="10478">MAGKTKNEPMCAVKIGYYTYLMPATAGMKLVQLLQQAVECEEHYEDAGYVYVAGDQVNVSYRNVRNGQIRMPSGSMTPARRSLPSLPRQLGFDD</sequence>
<organism evidence="2 3">
    <name type="scientific">Fulvimonas yonginensis</name>
    <dbReference type="NCBI Taxonomy" id="1495200"/>
    <lineage>
        <taxon>Bacteria</taxon>
        <taxon>Pseudomonadati</taxon>
        <taxon>Pseudomonadota</taxon>
        <taxon>Gammaproteobacteria</taxon>
        <taxon>Lysobacterales</taxon>
        <taxon>Rhodanobacteraceae</taxon>
        <taxon>Fulvimonas</taxon>
    </lineage>
</organism>
<proteinExistence type="predicted"/>
<keyword evidence="3" id="KW-1185">Reference proteome</keyword>
<protein>
    <submittedName>
        <fullName evidence="2">Uncharacterized protein</fullName>
    </submittedName>
</protein>
<evidence type="ECO:0000313" key="3">
    <source>
        <dbReference type="Proteomes" id="UP001381174"/>
    </source>
</evidence>
<dbReference type="Proteomes" id="UP001381174">
    <property type="component" value="Unassembled WGS sequence"/>
</dbReference>
<name>A0ABU8JBL3_9GAMM</name>
<feature type="region of interest" description="Disordered" evidence="1">
    <location>
        <begin position="70"/>
        <end position="94"/>
    </location>
</feature>
<comment type="caution">
    <text evidence="2">The sequence shown here is derived from an EMBL/GenBank/DDBJ whole genome shotgun (WGS) entry which is preliminary data.</text>
</comment>
<accession>A0ABU8JBL3</accession>